<gene>
    <name evidence="1" type="ORF">CEXT_392821</name>
</gene>
<accession>A0AAV4MT41</accession>
<dbReference type="Proteomes" id="UP001054945">
    <property type="component" value="Unassembled WGS sequence"/>
</dbReference>
<evidence type="ECO:0000313" key="2">
    <source>
        <dbReference type="Proteomes" id="UP001054945"/>
    </source>
</evidence>
<comment type="caution">
    <text evidence="1">The sequence shown here is derived from an EMBL/GenBank/DDBJ whole genome shotgun (WGS) entry which is preliminary data.</text>
</comment>
<keyword evidence="2" id="KW-1185">Reference proteome</keyword>
<dbReference type="AlphaFoldDB" id="A0AAV4MT41"/>
<evidence type="ECO:0000313" key="1">
    <source>
        <dbReference type="EMBL" id="GIX75156.1"/>
    </source>
</evidence>
<reference evidence="1 2" key="1">
    <citation type="submission" date="2021-06" db="EMBL/GenBank/DDBJ databases">
        <title>Caerostris extrusa draft genome.</title>
        <authorList>
            <person name="Kono N."/>
            <person name="Arakawa K."/>
        </authorList>
    </citation>
    <scope>NUCLEOTIDE SEQUENCE [LARGE SCALE GENOMIC DNA]</scope>
</reference>
<dbReference type="EMBL" id="BPLR01002563">
    <property type="protein sequence ID" value="GIX75156.1"/>
    <property type="molecule type" value="Genomic_DNA"/>
</dbReference>
<protein>
    <submittedName>
        <fullName evidence="1">Uncharacterized protein</fullName>
    </submittedName>
</protein>
<proteinExistence type="predicted"/>
<sequence length="74" mass="8195">MVDLFKGPRYDVFSGRDGEISWEAGVILNIALAAKCTISGGFRIFVGVRHNPSQNECGKVCQTFQDVFIHPFGF</sequence>
<organism evidence="1 2">
    <name type="scientific">Caerostris extrusa</name>
    <name type="common">Bark spider</name>
    <name type="synonym">Caerostris bankana</name>
    <dbReference type="NCBI Taxonomy" id="172846"/>
    <lineage>
        <taxon>Eukaryota</taxon>
        <taxon>Metazoa</taxon>
        <taxon>Ecdysozoa</taxon>
        <taxon>Arthropoda</taxon>
        <taxon>Chelicerata</taxon>
        <taxon>Arachnida</taxon>
        <taxon>Araneae</taxon>
        <taxon>Araneomorphae</taxon>
        <taxon>Entelegynae</taxon>
        <taxon>Araneoidea</taxon>
        <taxon>Araneidae</taxon>
        <taxon>Caerostris</taxon>
    </lineage>
</organism>
<name>A0AAV4MT41_CAEEX</name>